<gene>
    <name evidence="3" type="ORF">AMPC_15480</name>
</gene>
<sequence>MRAGGLLALLAVACVALACASAPPPRPSPAGAGEGGELPRPGATAASPGQPVGGPGESPRELRIDEPFVVEAGRDDLALAGKNDEELFAIGTAAYAAGDHRRAAAAFARLADLYPASRHAPTALFDAGLAYERVSEWRLARERFRVLAAGFTGPDAVEAAFHEAECLYHLRELGEARAVLDRLAHRADLGGPERLRALVQRGVVELEAGDHEAAERSLQQATAAWQQEKDREQLDDYYPAQAQFYLGEVYRDHFRAVRLRPEAGDEARLGRDLESKAQMLLTAQGHYLRAIQVGNPQWSVAAGARIGELYDALHADLTGAPLPPGLDAEQARAYRAELARKVRVLVTKAIRIYEQTLAAARRTGVENEWVERTRQALDRMRAAVGGEG</sequence>
<feature type="chain" id="PRO_5045475346" description="Tetratricopeptide repeat protein" evidence="2">
    <location>
        <begin position="19"/>
        <end position="388"/>
    </location>
</feature>
<dbReference type="InterPro" id="IPR019734">
    <property type="entry name" value="TPR_rpt"/>
</dbReference>
<dbReference type="PROSITE" id="PS51257">
    <property type="entry name" value="PROKAR_LIPOPROTEIN"/>
    <property type="match status" value="1"/>
</dbReference>
<dbReference type="SUPFAM" id="SSF48452">
    <property type="entry name" value="TPR-like"/>
    <property type="match status" value="1"/>
</dbReference>
<dbReference type="Pfam" id="PF13174">
    <property type="entry name" value="TPR_6"/>
    <property type="match status" value="1"/>
</dbReference>
<feature type="region of interest" description="Disordered" evidence="1">
    <location>
        <begin position="24"/>
        <end position="61"/>
    </location>
</feature>
<reference evidence="4" key="1">
    <citation type="journal article" date="2022" name="Int. J. Syst. Evol. Microbiol.">
        <title>Anaeromyxobacter oryzae sp. nov., Anaeromyxobacter diazotrophicus sp. nov. and Anaeromyxobacter paludicola sp. nov., isolated from paddy soils.</title>
        <authorList>
            <person name="Itoh H."/>
            <person name="Xu Z."/>
            <person name="Mise K."/>
            <person name="Masuda Y."/>
            <person name="Ushijima N."/>
            <person name="Hayakawa C."/>
            <person name="Shiratori Y."/>
            <person name="Senoo K."/>
        </authorList>
    </citation>
    <scope>NUCLEOTIDE SEQUENCE [LARGE SCALE GENOMIC DNA]</scope>
    <source>
        <strain evidence="4">Red630</strain>
    </source>
</reference>
<accession>A0ABM7X9A1</accession>
<proteinExistence type="predicted"/>
<dbReference type="Gene3D" id="1.25.40.10">
    <property type="entry name" value="Tetratricopeptide repeat domain"/>
    <property type="match status" value="2"/>
</dbReference>
<organism evidence="3 4">
    <name type="scientific">Anaeromyxobacter paludicola</name>
    <dbReference type="NCBI Taxonomy" id="2918171"/>
    <lineage>
        <taxon>Bacteria</taxon>
        <taxon>Pseudomonadati</taxon>
        <taxon>Myxococcota</taxon>
        <taxon>Myxococcia</taxon>
        <taxon>Myxococcales</taxon>
        <taxon>Cystobacterineae</taxon>
        <taxon>Anaeromyxobacteraceae</taxon>
        <taxon>Anaeromyxobacter</taxon>
    </lineage>
</organism>
<protein>
    <recommendedName>
        <fullName evidence="5">Tetratricopeptide repeat protein</fullName>
    </recommendedName>
</protein>
<keyword evidence="2" id="KW-0732">Signal</keyword>
<evidence type="ECO:0000313" key="3">
    <source>
        <dbReference type="EMBL" id="BDG08435.1"/>
    </source>
</evidence>
<feature type="signal peptide" evidence="2">
    <location>
        <begin position="1"/>
        <end position="18"/>
    </location>
</feature>
<evidence type="ECO:0000256" key="2">
    <source>
        <dbReference type="SAM" id="SignalP"/>
    </source>
</evidence>
<dbReference type="Proteomes" id="UP001162734">
    <property type="component" value="Chromosome"/>
</dbReference>
<dbReference type="InterPro" id="IPR011990">
    <property type="entry name" value="TPR-like_helical_dom_sf"/>
</dbReference>
<evidence type="ECO:0008006" key="5">
    <source>
        <dbReference type="Google" id="ProtNLM"/>
    </source>
</evidence>
<evidence type="ECO:0000256" key="1">
    <source>
        <dbReference type="SAM" id="MobiDB-lite"/>
    </source>
</evidence>
<dbReference type="RefSeq" id="WP_248345614.1">
    <property type="nucleotide sequence ID" value="NZ_AP025592.1"/>
</dbReference>
<dbReference type="EMBL" id="AP025592">
    <property type="protein sequence ID" value="BDG08435.1"/>
    <property type="molecule type" value="Genomic_DNA"/>
</dbReference>
<evidence type="ECO:0000313" key="4">
    <source>
        <dbReference type="Proteomes" id="UP001162734"/>
    </source>
</evidence>
<keyword evidence="4" id="KW-1185">Reference proteome</keyword>
<name>A0ABM7X9A1_9BACT</name>